<dbReference type="SUPFAM" id="SSF56281">
    <property type="entry name" value="Metallo-hydrolase/oxidoreductase"/>
    <property type="match status" value="1"/>
</dbReference>
<dbReference type="GO" id="GO:0017001">
    <property type="term" value="P:antibiotic catabolic process"/>
    <property type="evidence" value="ECO:0007669"/>
    <property type="project" value="UniProtKB-ARBA"/>
</dbReference>
<sequence length="314" mass="35272">MLLRTLLPAVVFILLFVAIVSADELDSILEPISVTERVYYFKGSLDGRTYENQAFNNNLAFVLTNDGVVLIDSGPSRKVAERVEQAIGTVTDMPVRWVINSGSQDHRWLGNHYFAERGAEIIALARTAETQSRFAEQHLARLENVLRDRLAGTRAMPAPEPVEADRHAVELGDVRFELIFAGDAHFPGDVLVHIPDEGTVFAGDVVYLDRMLGLHPWSDIRGWLDSFAVLEALEPEHVIPGHGAAADLDKARAETGDYLQAILDGVIEGLDDWEQLNETVDRLADMPRFRHLVHYEEWHRMNVNRAYLDLESNP</sequence>
<keyword evidence="4" id="KW-1185">Reference proteome</keyword>
<evidence type="ECO:0000313" key="4">
    <source>
        <dbReference type="Proteomes" id="UP000189462"/>
    </source>
</evidence>
<dbReference type="CDD" id="cd16282">
    <property type="entry name" value="metallo-hydrolase-like_MBL-fold"/>
    <property type="match status" value="1"/>
</dbReference>
<comment type="similarity">
    <text evidence="1">Belongs to the metallo-beta-lactamase superfamily. Class-B beta-lactamase family.</text>
</comment>
<gene>
    <name evidence="3" type="ORF">B1C78_02925</name>
</gene>
<dbReference type="Pfam" id="PF00753">
    <property type="entry name" value="Lactamase_B"/>
    <property type="match status" value="1"/>
</dbReference>
<dbReference type="EMBL" id="MVBK01000018">
    <property type="protein sequence ID" value="OOG27623.1"/>
    <property type="molecule type" value="Genomic_DNA"/>
</dbReference>
<dbReference type="InterPro" id="IPR001279">
    <property type="entry name" value="Metallo-B-lactamas"/>
</dbReference>
<feature type="domain" description="Metallo-beta-lactamase" evidence="2">
    <location>
        <begin position="56"/>
        <end position="242"/>
    </location>
</feature>
<dbReference type="Proteomes" id="UP000189462">
    <property type="component" value="Unassembled WGS sequence"/>
</dbReference>
<dbReference type="PANTHER" id="PTHR42951:SF4">
    <property type="entry name" value="ACYL-COENZYME A THIOESTERASE MBLAC2"/>
    <property type="match status" value="1"/>
</dbReference>
<dbReference type="InterPro" id="IPR036866">
    <property type="entry name" value="RibonucZ/Hydroxyglut_hydro"/>
</dbReference>
<dbReference type="OrthoDB" id="420651at2"/>
<comment type="caution">
    <text evidence="3">The sequence shown here is derived from an EMBL/GenBank/DDBJ whole genome shotgun (WGS) entry which is preliminary data.</text>
</comment>
<dbReference type="GO" id="GO:0016787">
    <property type="term" value="F:hydrolase activity"/>
    <property type="evidence" value="ECO:0007669"/>
    <property type="project" value="UniProtKB-KW"/>
</dbReference>
<organism evidence="3 4">
    <name type="scientific">Thioalkalivibrio denitrificans</name>
    <dbReference type="NCBI Taxonomy" id="108003"/>
    <lineage>
        <taxon>Bacteria</taxon>
        <taxon>Pseudomonadati</taxon>
        <taxon>Pseudomonadota</taxon>
        <taxon>Gammaproteobacteria</taxon>
        <taxon>Chromatiales</taxon>
        <taxon>Ectothiorhodospiraceae</taxon>
        <taxon>Thioalkalivibrio</taxon>
    </lineage>
</organism>
<dbReference type="PANTHER" id="PTHR42951">
    <property type="entry name" value="METALLO-BETA-LACTAMASE DOMAIN-CONTAINING"/>
    <property type="match status" value="1"/>
</dbReference>
<keyword evidence="3" id="KW-0378">Hydrolase</keyword>
<evidence type="ECO:0000313" key="3">
    <source>
        <dbReference type="EMBL" id="OOG27623.1"/>
    </source>
</evidence>
<reference evidence="3 4" key="1">
    <citation type="submission" date="2017-02" db="EMBL/GenBank/DDBJ databases">
        <title>Genomic diversity within the haloalkaliphilic genus Thioalkalivibrio.</title>
        <authorList>
            <person name="Ahn A.-C."/>
            <person name="Meier-Kolthoff J."/>
            <person name="Overmars L."/>
            <person name="Richter M."/>
            <person name="Woyke T."/>
            <person name="Sorokin D.Y."/>
            <person name="Muyzer G."/>
        </authorList>
    </citation>
    <scope>NUCLEOTIDE SEQUENCE [LARGE SCALE GENOMIC DNA]</scope>
    <source>
        <strain evidence="3 4">ALJD</strain>
    </source>
</reference>
<dbReference type="AlphaFoldDB" id="A0A1V3NRN4"/>
<evidence type="ECO:0000256" key="1">
    <source>
        <dbReference type="ARBA" id="ARBA00005250"/>
    </source>
</evidence>
<dbReference type="SMART" id="SM00849">
    <property type="entry name" value="Lactamase_B"/>
    <property type="match status" value="1"/>
</dbReference>
<accession>A0A1V3NRN4</accession>
<dbReference type="InterPro" id="IPR050855">
    <property type="entry name" value="NDM-1-like"/>
</dbReference>
<evidence type="ECO:0000259" key="2">
    <source>
        <dbReference type="SMART" id="SM00849"/>
    </source>
</evidence>
<name>A0A1V3NRN4_9GAMM</name>
<dbReference type="STRING" id="108003.B1C78_02925"/>
<proteinExistence type="inferred from homology"/>
<dbReference type="RefSeq" id="WP_077277641.1">
    <property type="nucleotide sequence ID" value="NZ_MVBK01000018.1"/>
</dbReference>
<dbReference type="Gene3D" id="3.60.15.10">
    <property type="entry name" value="Ribonuclease Z/Hydroxyacylglutathione hydrolase-like"/>
    <property type="match status" value="1"/>
</dbReference>
<protein>
    <submittedName>
        <fullName evidence="3">MBL fold metallo-hydrolase</fullName>
    </submittedName>
</protein>